<proteinExistence type="predicted"/>
<protein>
    <submittedName>
        <fullName evidence="1">Uncharacterized protein</fullName>
    </submittedName>
</protein>
<evidence type="ECO:0000313" key="1">
    <source>
        <dbReference type="EMBL" id="VAW57058.1"/>
    </source>
</evidence>
<dbReference type="EMBL" id="UOFF01000326">
    <property type="protein sequence ID" value="VAW57058.1"/>
    <property type="molecule type" value="Genomic_DNA"/>
</dbReference>
<accession>A0A3B0WM34</accession>
<dbReference type="AlphaFoldDB" id="A0A3B0WM34"/>
<reference evidence="1" key="1">
    <citation type="submission" date="2018-06" db="EMBL/GenBank/DDBJ databases">
        <authorList>
            <person name="Zhirakovskaya E."/>
        </authorList>
    </citation>
    <scope>NUCLEOTIDE SEQUENCE</scope>
</reference>
<name>A0A3B0WM34_9ZZZZ</name>
<gene>
    <name evidence="1" type="ORF">MNBD_GAMMA07-2421</name>
</gene>
<organism evidence="1">
    <name type="scientific">hydrothermal vent metagenome</name>
    <dbReference type="NCBI Taxonomy" id="652676"/>
    <lineage>
        <taxon>unclassified sequences</taxon>
        <taxon>metagenomes</taxon>
        <taxon>ecological metagenomes</taxon>
    </lineage>
</organism>
<sequence>MSSHGITYNNDASNLKLHAITHAKKVIHLTAAEEHRKTFSLTNIKSAQGVGEEYFLPGVHSDVGGSYTINEDATEKHVVFDGDIDKTIDDKKRLIESGWYKKSEITLDKIGDLYDADDEFFADGMLTVTRTNIDNKYCRIAVLR</sequence>